<dbReference type="SUPFAM" id="SSF52047">
    <property type="entry name" value="RNI-like"/>
    <property type="match status" value="1"/>
</dbReference>
<dbReference type="InterPro" id="IPR001810">
    <property type="entry name" value="F-box_dom"/>
</dbReference>
<name>A0A8H5ETJ5_9AGAR</name>
<dbReference type="Gene3D" id="1.20.1280.50">
    <property type="match status" value="1"/>
</dbReference>
<protein>
    <recommendedName>
        <fullName evidence="1">F-box domain-containing protein</fullName>
    </recommendedName>
</protein>
<dbReference type="SUPFAM" id="SSF81383">
    <property type="entry name" value="F-box domain"/>
    <property type="match status" value="1"/>
</dbReference>
<feature type="domain" description="F-box" evidence="1">
    <location>
        <begin position="33"/>
        <end position="97"/>
    </location>
</feature>
<dbReference type="AlphaFoldDB" id="A0A8H5ETJ5"/>
<dbReference type="EMBL" id="JAACJJ010000056">
    <property type="protein sequence ID" value="KAF5311817.1"/>
    <property type="molecule type" value="Genomic_DNA"/>
</dbReference>
<dbReference type="InterPro" id="IPR032675">
    <property type="entry name" value="LRR_dom_sf"/>
</dbReference>
<dbReference type="Gene3D" id="3.80.10.10">
    <property type="entry name" value="Ribonuclease Inhibitor"/>
    <property type="match status" value="1"/>
</dbReference>
<dbReference type="Proteomes" id="UP000567179">
    <property type="component" value="Unassembled WGS sequence"/>
</dbReference>
<evidence type="ECO:0000259" key="1">
    <source>
        <dbReference type="Pfam" id="PF12937"/>
    </source>
</evidence>
<sequence>MKGHPNPRQFQRLHREFRSQYIRNAEESLVPIGKLPNEILGEIFSYVRDAAPSIDINERDNVEPLHIRLQQIQWVTVSHVCRSWREVALRTATLWTEPPLIFPVWATTMLERSQLAAIRSLDINWSAMRRSVISAAVQHLPRVVDLTLRHMEDGNLEELLNEILDVETSKLQSLRIRPRGRVWVNRDHNRRSFTLPETNFTSTKRLRILDLWSVDISWTSHLLSSLTRLWLRDISYARRPTVNELRSMLERMPGLEILSLCDSLPVTTSVEAETGSREGVLLRHLKELQLGGKSFELKTFATNIVPGPNLEEIFIDLLHGGETTDELNGSQRALTRNCPLADIEVVFIHGPDDDNPEWSLKIFPNTEHPNREGLLLTLRPGIFVDNEWVREEGLELKILRFLQLFQTVNWNHLNILDLTSLEAPGADTPSSALLVQTFGALPKLRQTVTGNLMTWVLVEALNITRQTQDADDFIPFPGLETIRLASVSFLEEDSNEPHFHVAELVDCIAKRRERGFPVCNIILEDCTGLVEEEVEMLRDGVIELKFLPESENGPELGSLSDRKIVCCSTTLPSNESNDEDED</sequence>
<accession>A0A8H5ETJ5</accession>
<dbReference type="InterPro" id="IPR036047">
    <property type="entry name" value="F-box-like_dom_sf"/>
</dbReference>
<proteinExistence type="predicted"/>
<dbReference type="Pfam" id="PF12937">
    <property type="entry name" value="F-box-like"/>
    <property type="match status" value="1"/>
</dbReference>
<organism evidence="2 3">
    <name type="scientific">Psilocybe cf. subviscida</name>
    <dbReference type="NCBI Taxonomy" id="2480587"/>
    <lineage>
        <taxon>Eukaryota</taxon>
        <taxon>Fungi</taxon>
        <taxon>Dikarya</taxon>
        <taxon>Basidiomycota</taxon>
        <taxon>Agaricomycotina</taxon>
        <taxon>Agaricomycetes</taxon>
        <taxon>Agaricomycetidae</taxon>
        <taxon>Agaricales</taxon>
        <taxon>Agaricineae</taxon>
        <taxon>Strophariaceae</taxon>
        <taxon>Psilocybe</taxon>
    </lineage>
</organism>
<gene>
    <name evidence="2" type="ORF">D9619_003595</name>
</gene>
<dbReference type="OrthoDB" id="2269034at2759"/>
<reference evidence="2 3" key="1">
    <citation type="journal article" date="2020" name="ISME J.">
        <title>Uncovering the hidden diversity of litter-decomposition mechanisms in mushroom-forming fungi.</title>
        <authorList>
            <person name="Floudas D."/>
            <person name="Bentzer J."/>
            <person name="Ahren D."/>
            <person name="Johansson T."/>
            <person name="Persson P."/>
            <person name="Tunlid A."/>
        </authorList>
    </citation>
    <scope>NUCLEOTIDE SEQUENCE [LARGE SCALE GENOMIC DNA]</scope>
    <source>
        <strain evidence="2 3">CBS 101986</strain>
    </source>
</reference>
<keyword evidence="3" id="KW-1185">Reference proteome</keyword>
<comment type="caution">
    <text evidence="2">The sequence shown here is derived from an EMBL/GenBank/DDBJ whole genome shotgun (WGS) entry which is preliminary data.</text>
</comment>
<evidence type="ECO:0000313" key="2">
    <source>
        <dbReference type="EMBL" id="KAF5311817.1"/>
    </source>
</evidence>
<evidence type="ECO:0000313" key="3">
    <source>
        <dbReference type="Proteomes" id="UP000567179"/>
    </source>
</evidence>